<dbReference type="RefSeq" id="WP_252591634.1">
    <property type="nucleotide sequence ID" value="NZ_CP099489.1"/>
</dbReference>
<accession>A0ABY4YQ63</accession>
<dbReference type="InterPro" id="IPR009045">
    <property type="entry name" value="Zn_M74/Hedgehog-like"/>
</dbReference>
<protein>
    <submittedName>
        <fullName evidence="3">M15 family metallopeptidase</fullName>
    </submittedName>
</protein>
<feature type="chain" id="PRO_5046171948" evidence="1">
    <location>
        <begin position="27"/>
        <end position="237"/>
    </location>
</feature>
<evidence type="ECO:0000313" key="4">
    <source>
        <dbReference type="Proteomes" id="UP001056455"/>
    </source>
</evidence>
<feature type="domain" description="D-alanyl-D-alanine carboxypeptidase-like core" evidence="2">
    <location>
        <begin position="74"/>
        <end position="201"/>
    </location>
</feature>
<name>A0ABY4YQ63_9MICO</name>
<sequence length="237" mass="26036">MHAWRTLAATCLTALLICTGIQVAGADPSVPDHRTALERDDTANLLAVVTKQRPIHPLDYAPEDLVTWPHTDFELRAEVADQLELMFTAAADDGLAYRVVSGYRSYDTQAGTYEYWARQSGTASADAVSARPGHSEHQTGLAVDLDNTTGECYLKMCFGETTEGRWVAEHAHEFGFVISYPEGTRDITGYAYEPWHIRYVGPQVAGDMNRRGYLLISTYLAPPASSVRLGELLGSHG</sequence>
<dbReference type="SUPFAM" id="SSF55166">
    <property type="entry name" value="Hedgehog/DD-peptidase"/>
    <property type="match status" value="1"/>
</dbReference>
<dbReference type="PANTHER" id="PTHR34385:SF1">
    <property type="entry name" value="PEPTIDOGLYCAN L-ALANYL-D-GLUTAMATE ENDOPEPTIDASE CWLK"/>
    <property type="match status" value="1"/>
</dbReference>
<evidence type="ECO:0000259" key="2">
    <source>
        <dbReference type="Pfam" id="PF02557"/>
    </source>
</evidence>
<dbReference type="PANTHER" id="PTHR34385">
    <property type="entry name" value="D-ALANYL-D-ALANINE CARBOXYPEPTIDASE"/>
    <property type="match status" value="1"/>
</dbReference>
<dbReference type="Gene3D" id="3.30.1380.10">
    <property type="match status" value="1"/>
</dbReference>
<dbReference type="CDD" id="cd14852">
    <property type="entry name" value="LD-carboxypeptidase"/>
    <property type="match status" value="1"/>
</dbReference>
<reference evidence="3" key="1">
    <citation type="submission" date="2022-06" db="EMBL/GenBank/DDBJ databases">
        <title>Ornithinimicrobium HY1793.</title>
        <authorList>
            <person name="Huang Y."/>
        </authorList>
    </citation>
    <scope>NUCLEOTIDE SEQUENCE</scope>
    <source>
        <strain evidence="3">HY1793</strain>
    </source>
</reference>
<dbReference type="Pfam" id="PF02557">
    <property type="entry name" value="VanY"/>
    <property type="match status" value="1"/>
</dbReference>
<proteinExistence type="predicted"/>
<feature type="signal peptide" evidence="1">
    <location>
        <begin position="1"/>
        <end position="26"/>
    </location>
</feature>
<dbReference type="InterPro" id="IPR003709">
    <property type="entry name" value="VanY-like_core_dom"/>
</dbReference>
<gene>
    <name evidence="3" type="ORF">NF556_14555</name>
</gene>
<keyword evidence="1" id="KW-0732">Signal</keyword>
<dbReference type="InterPro" id="IPR052179">
    <property type="entry name" value="DD-CPase-like"/>
</dbReference>
<evidence type="ECO:0000313" key="3">
    <source>
        <dbReference type="EMBL" id="USQ78839.1"/>
    </source>
</evidence>
<dbReference type="InterPro" id="IPR058193">
    <property type="entry name" value="VanY/YodJ_core_dom"/>
</dbReference>
<dbReference type="Proteomes" id="UP001056455">
    <property type="component" value="Chromosome"/>
</dbReference>
<keyword evidence="4" id="KW-1185">Reference proteome</keyword>
<dbReference type="EMBL" id="CP099489">
    <property type="protein sequence ID" value="USQ78839.1"/>
    <property type="molecule type" value="Genomic_DNA"/>
</dbReference>
<organism evidence="3 4">
    <name type="scientific">Ornithinimicrobium faecis</name>
    <dbReference type="NCBI Taxonomy" id="2934158"/>
    <lineage>
        <taxon>Bacteria</taxon>
        <taxon>Bacillati</taxon>
        <taxon>Actinomycetota</taxon>
        <taxon>Actinomycetes</taxon>
        <taxon>Micrococcales</taxon>
        <taxon>Ornithinimicrobiaceae</taxon>
        <taxon>Ornithinimicrobium</taxon>
    </lineage>
</organism>
<evidence type="ECO:0000256" key="1">
    <source>
        <dbReference type="SAM" id="SignalP"/>
    </source>
</evidence>